<reference evidence="1" key="1">
    <citation type="submission" date="2013-07" db="EMBL/GenBank/DDBJ databases">
        <title>Midgut Transcriptome Profiling of Anoplphora glabripennis, a Lignocellulose Degrading, Wood-Boring Cerambycid.</title>
        <authorList>
            <person name="Scully E.D."/>
            <person name="Hoover K."/>
            <person name="Carlson J.E."/>
            <person name="Tien M."/>
            <person name="Geib S.M."/>
        </authorList>
    </citation>
    <scope>NUCLEOTIDE SEQUENCE</scope>
</reference>
<accession>V5GMJ6</accession>
<dbReference type="EMBL" id="GALX01006893">
    <property type="protein sequence ID" value="JAB61573.1"/>
    <property type="molecule type" value="Transcribed_RNA"/>
</dbReference>
<dbReference type="AlphaFoldDB" id="V5GMJ6"/>
<name>V5GMJ6_ANOGL</name>
<proteinExistence type="predicted"/>
<evidence type="ECO:0000313" key="1">
    <source>
        <dbReference type="EMBL" id="JAB61573.1"/>
    </source>
</evidence>
<organism evidence="1">
    <name type="scientific">Anoplophora glabripennis</name>
    <name type="common">Asian longhorn beetle</name>
    <name type="synonym">Anoplophora nobilis</name>
    <dbReference type="NCBI Taxonomy" id="217634"/>
    <lineage>
        <taxon>Eukaryota</taxon>
        <taxon>Metazoa</taxon>
        <taxon>Ecdysozoa</taxon>
        <taxon>Arthropoda</taxon>
        <taxon>Hexapoda</taxon>
        <taxon>Insecta</taxon>
        <taxon>Pterygota</taxon>
        <taxon>Neoptera</taxon>
        <taxon>Endopterygota</taxon>
        <taxon>Coleoptera</taxon>
        <taxon>Polyphaga</taxon>
        <taxon>Cucujiformia</taxon>
        <taxon>Chrysomeloidea</taxon>
        <taxon>Cerambycidae</taxon>
        <taxon>Lamiinae</taxon>
        <taxon>Lamiini</taxon>
        <taxon>Anoplophora</taxon>
    </lineage>
</organism>
<protein>
    <submittedName>
        <fullName evidence="1">Uncharacterized protein</fullName>
    </submittedName>
</protein>
<sequence>MSADSFHHLVELEMKKIPKIYDFQDFVEVVGNCSNSHTIVKAMSFRNFKKWPTLTTDYQIKKLNPVKPLLKHMVEITAKRGETHLYYKEKFNGDSKILYFIPKTKLSILAEAQENSEDRGITDKRKQTILTNLGDIIPLQKKVLEGLGSKQ</sequence>